<keyword evidence="3" id="KW-0472">Membrane</keyword>
<evidence type="ECO:0000256" key="2">
    <source>
        <dbReference type="ARBA" id="ARBA00006727"/>
    </source>
</evidence>
<dbReference type="CDD" id="cd17352">
    <property type="entry name" value="MFS_MCT_SLC16"/>
    <property type="match status" value="1"/>
</dbReference>
<feature type="transmembrane region" description="Helical" evidence="3">
    <location>
        <begin position="95"/>
        <end position="117"/>
    </location>
</feature>
<name>K0KSI9_WICCF</name>
<dbReference type="AlphaFoldDB" id="K0KSI9"/>
<dbReference type="SUPFAM" id="SSF103473">
    <property type="entry name" value="MFS general substrate transporter"/>
    <property type="match status" value="1"/>
</dbReference>
<dbReference type="GO" id="GO:0022857">
    <property type="term" value="F:transmembrane transporter activity"/>
    <property type="evidence" value="ECO:0007669"/>
    <property type="project" value="InterPro"/>
</dbReference>
<evidence type="ECO:0000313" key="5">
    <source>
        <dbReference type="EMBL" id="CCH44299.1"/>
    </source>
</evidence>
<comment type="subcellular location">
    <subcellularLocation>
        <location evidence="1">Membrane</location>
        <topology evidence="1">Multi-pass membrane protein</topology>
    </subcellularLocation>
</comment>
<dbReference type="HOGENOM" id="CLU_001265_1_0_1"/>
<dbReference type="InParanoid" id="K0KSI9"/>
<dbReference type="eggNOG" id="KOG2504">
    <property type="taxonomic scope" value="Eukaryota"/>
</dbReference>
<comment type="caution">
    <text evidence="5">The sequence shown here is derived from an EMBL/GenBank/DDBJ whole genome shotgun (WGS) entry which is preliminary data.</text>
</comment>
<dbReference type="FunCoup" id="K0KSI9">
    <property type="interactions" value="193"/>
</dbReference>
<feature type="transmembrane region" description="Helical" evidence="3">
    <location>
        <begin position="220"/>
        <end position="240"/>
    </location>
</feature>
<dbReference type="EMBL" id="CAIF01000120">
    <property type="protein sequence ID" value="CCH44299.1"/>
    <property type="molecule type" value="Genomic_DNA"/>
</dbReference>
<gene>
    <name evidence="5" type="ORF">BN7_3861</name>
</gene>
<dbReference type="GO" id="GO:0016020">
    <property type="term" value="C:membrane"/>
    <property type="evidence" value="ECO:0007669"/>
    <property type="project" value="UniProtKB-SubCell"/>
</dbReference>
<feature type="transmembrane region" description="Helical" evidence="3">
    <location>
        <begin position="478"/>
        <end position="499"/>
    </location>
</feature>
<dbReference type="Proteomes" id="UP000009328">
    <property type="component" value="Unassembled WGS sequence"/>
</dbReference>
<feature type="transmembrane region" description="Helical" evidence="3">
    <location>
        <begin position="129"/>
        <end position="151"/>
    </location>
</feature>
<dbReference type="PANTHER" id="PTHR11360:SF177">
    <property type="entry name" value="RIBOFLAVIN TRANSPORTER MCH5"/>
    <property type="match status" value="1"/>
</dbReference>
<feature type="transmembrane region" description="Helical" evidence="3">
    <location>
        <begin position="408"/>
        <end position="426"/>
    </location>
</feature>
<dbReference type="InterPro" id="IPR036259">
    <property type="entry name" value="MFS_trans_sf"/>
</dbReference>
<keyword evidence="6" id="KW-1185">Reference proteome</keyword>
<evidence type="ECO:0000256" key="3">
    <source>
        <dbReference type="SAM" id="Phobius"/>
    </source>
</evidence>
<dbReference type="InterPro" id="IPR050327">
    <property type="entry name" value="Proton-linked_MCT"/>
</dbReference>
<feature type="transmembrane region" description="Helical" evidence="3">
    <location>
        <begin position="163"/>
        <end position="182"/>
    </location>
</feature>
<dbReference type="Pfam" id="PF07690">
    <property type="entry name" value="MFS_1"/>
    <property type="match status" value="1"/>
</dbReference>
<keyword evidence="3" id="KW-0812">Transmembrane</keyword>
<protein>
    <submittedName>
        <fullName evidence="5">Riboflavin transporter</fullName>
    </submittedName>
</protein>
<reference evidence="5 6" key="1">
    <citation type="journal article" date="2012" name="Eukaryot. Cell">
        <title>Draft genome sequence of Wickerhamomyces ciferrii NRRL Y-1031 F-60-10.</title>
        <authorList>
            <person name="Schneider J."/>
            <person name="Andrea H."/>
            <person name="Blom J."/>
            <person name="Jaenicke S."/>
            <person name="Ruckert C."/>
            <person name="Schorsch C."/>
            <person name="Szczepanowski R."/>
            <person name="Farwick M."/>
            <person name="Goesmann A."/>
            <person name="Puhler A."/>
            <person name="Schaffer S."/>
            <person name="Tauch A."/>
            <person name="Kohler T."/>
            <person name="Brinkrolf K."/>
        </authorList>
    </citation>
    <scope>NUCLEOTIDE SEQUENCE [LARGE SCALE GENOMIC DNA]</scope>
    <source>
        <strain evidence="6">ATCC 14091 / BCRC 22168 / CBS 111 / JCM 3599 / NBRC 0793 / NRRL Y-1031 F-60-10</strain>
    </source>
</reference>
<dbReference type="PANTHER" id="PTHR11360">
    <property type="entry name" value="MONOCARBOXYLATE TRANSPORTER"/>
    <property type="match status" value="1"/>
</dbReference>
<comment type="similarity">
    <text evidence="2">Belongs to the major facilitator superfamily. Monocarboxylate porter (TC 2.A.1.13) family.</text>
</comment>
<feature type="transmembrane region" description="Helical" evidence="3">
    <location>
        <begin position="252"/>
        <end position="272"/>
    </location>
</feature>
<dbReference type="GO" id="GO:0032218">
    <property type="term" value="P:riboflavin transport"/>
    <property type="evidence" value="ECO:0007669"/>
    <property type="project" value="TreeGrafter"/>
</dbReference>
<keyword evidence="3" id="KW-1133">Transmembrane helix</keyword>
<feature type="domain" description="Major facilitator superfamily (MFS) profile" evidence="4">
    <location>
        <begin position="92"/>
        <end position="499"/>
    </location>
</feature>
<proteinExistence type="inferred from homology"/>
<accession>K0KSI9</accession>
<sequence length="507" mass="55536">MTDISPVPKAFKKDDDGQETTIELTNLTGSSHSHRISNIAKGSGFTLHARDKEAQSNDRAHSESYSAIHEINENESISLLDEDLEFPEGGLKANLVVFGSFMGLVPVFGMLNSAGAIEAYVSSHQFAKAGASVVSWIFSINIFIAFSSSIFSGSFFDRNGARAPMSIGAVLFSAGLFATGNAKNVYQFVLAFGVVNGLGLGMMMSPLIGVVSHYFKRNRATALSCASTGGSIGGIVFPLILRSLYPKVGFKWALRIVSFICLFCFAFSLIFVKERFSNKIEADDEEEEQPKSTKLRKFIKIYLLDIFDYKSLLEAKFVFCTLAVALSESSLMVIIINFPSYAIKRGFSENTSYLLITIVNTTGVLGRYIPAYIADKFLGRFNVVILTLIGCLLVSFILWLPFGYSLKILYSYAALYGFCSGSILSLSPVCCGQISRTDQFGKRFSTMYLIVSLVMLICIPIGGAVIGDGSIDRYNKMIIYAGMLNVGGIISYFMCRYSCVGLKLCKF</sequence>
<evidence type="ECO:0000256" key="1">
    <source>
        <dbReference type="ARBA" id="ARBA00004141"/>
    </source>
</evidence>
<evidence type="ECO:0000259" key="4">
    <source>
        <dbReference type="PROSITE" id="PS50850"/>
    </source>
</evidence>
<evidence type="ECO:0000313" key="6">
    <source>
        <dbReference type="Proteomes" id="UP000009328"/>
    </source>
</evidence>
<feature type="transmembrane region" description="Helical" evidence="3">
    <location>
        <begin position="351"/>
        <end position="369"/>
    </location>
</feature>
<dbReference type="Gene3D" id="1.20.1250.20">
    <property type="entry name" value="MFS general substrate transporter like domains"/>
    <property type="match status" value="1"/>
</dbReference>
<feature type="transmembrane region" description="Helical" evidence="3">
    <location>
        <begin position="447"/>
        <end position="466"/>
    </location>
</feature>
<feature type="transmembrane region" description="Helical" evidence="3">
    <location>
        <begin position="317"/>
        <end position="339"/>
    </location>
</feature>
<organism evidence="5 6">
    <name type="scientific">Wickerhamomyces ciferrii (strain ATCC 14091 / BCRC 22168 / CBS 111 / JCM 3599 / NBRC 0793 / NRRL Y-1031 F-60-10)</name>
    <name type="common">Yeast</name>
    <name type="synonym">Pichia ciferrii</name>
    <dbReference type="NCBI Taxonomy" id="1206466"/>
    <lineage>
        <taxon>Eukaryota</taxon>
        <taxon>Fungi</taxon>
        <taxon>Dikarya</taxon>
        <taxon>Ascomycota</taxon>
        <taxon>Saccharomycotina</taxon>
        <taxon>Saccharomycetes</taxon>
        <taxon>Phaffomycetales</taxon>
        <taxon>Wickerhamomycetaceae</taxon>
        <taxon>Wickerhamomyces</taxon>
    </lineage>
</organism>
<feature type="transmembrane region" description="Helical" evidence="3">
    <location>
        <begin position="188"/>
        <end position="208"/>
    </location>
</feature>
<dbReference type="PROSITE" id="PS50850">
    <property type="entry name" value="MFS"/>
    <property type="match status" value="1"/>
</dbReference>
<dbReference type="InterPro" id="IPR020846">
    <property type="entry name" value="MFS_dom"/>
</dbReference>
<dbReference type="InterPro" id="IPR011701">
    <property type="entry name" value="MFS"/>
</dbReference>
<feature type="transmembrane region" description="Helical" evidence="3">
    <location>
        <begin position="381"/>
        <end position="402"/>
    </location>
</feature>